<evidence type="ECO:0000256" key="1">
    <source>
        <dbReference type="SAM" id="Phobius"/>
    </source>
</evidence>
<gene>
    <name evidence="2" type="ORF">ABC228_11845</name>
</gene>
<keyword evidence="1" id="KW-0472">Membrane</keyword>
<proteinExistence type="predicted"/>
<evidence type="ECO:0000313" key="2">
    <source>
        <dbReference type="EMBL" id="MEN2767885.1"/>
    </source>
</evidence>
<protein>
    <submittedName>
        <fullName evidence="2">Uncharacterized protein</fullName>
    </submittedName>
</protein>
<accession>A0ABU9XHV6</accession>
<dbReference type="RefSeq" id="WP_345825351.1">
    <property type="nucleotide sequence ID" value="NZ_JBDIML010000003.1"/>
</dbReference>
<sequence>MEVYFYGDEWLQEQSKCYFIFLILFTMLLTTWFIDLSEVFIEDI</sequence>
<evidence type="ECO:0000313" key="3">
    <source>
        <dbReference type="Proteomes" id="UP001444625"/>
    </source>
</evidence>
<name>A0ABU9XHV6_9BACI</name>
<comment type="caution">
    <text evidence="2">The sequence shown here is derived from an EMBL/GenBank/DDBJ whole genome shotgun (WGS) entry which is preliminary data.</text>
</comment>
<reference evidence="2 3" key="1">
    <citation type="submission" date="2024-05" db="EMBL/GenBank/DDBJ databases">
        <authorList>
            <person name="Haq I."/>
            <person name="Ullah Z."/>
            <person name="Ahmad R."/>
            <person name="Li M."/>
            <person name="Tong Y."/>
        </authorList>
    </citation>
    <scope>NUCLEOTIDE SEQUENCE [LARGE SCALE GENOMIC DNA]</scope>
    <source>
        <strain evidence="2 3">16A2E</strain>
    </source>
</reference>
<feature type="transmembrane region" description="Helical" evidence="1">
    <location>
        <begin position="18"/>
        <end position="41"/>
    </location>
</feature>
<dbReference type="EMBL" id="JBDIML010000003">
    <property type="protein sequence ID" value="MEN2767885.1"/>
    <property type="molecule type" value="Genomic_DNA"/>
</dbReference>
<dbReference type="Proteomes" id="UP001444625">
    <property type="component" value="Unassembled WGS sequence"/>
</dbReference>
<keyword evidence="1" id="KW-0812">Transmembrane</keyword>
<organism evidence="2 3">
    <name type="scientific">Ornithinibacillus xuwenensis</name>
    <dbReference type="NCBI Taxonomy" id="3144668"/>
    <lineage>
        <taxon>Bacteria</taxon>
        <taxon>Bacillati</taxon>
        <taxon>Bacillota</taxon>
        <taxon>Bacilli</taxon>
        <taxon>Bacillales</taxon>
        <taxon>Bacillaceae</taxon>
        <taxon>Ornithinibacillus</taxon>
    </lineage>
</organism>
<keyword evidence="1" id="KW-1133">Transmembrane helix</keyword>
<keyword evidence="3" id="KW-1185">Reference proteome</keyword>